<dbReference type="EMBL" id="WVTA01000009">
    <property type="protein sequence ID" value="KAK3207508.1"/>
    <property type="molecule type" value="Genomic_DNA"/>
</dbReference>
<evidence type="ECO:0008006" key="6">
    <source>
        <dbReference type="Google" id="ProtNLM"/>
    </source>
</evidence>
<dbReference type="InterPro" id="IPR000210">
    <property type="entry name" value="BTB/POZ_dom"/>
</dbReference>
<dbReference type="PROSITE" id="PS50097">
    <property type="entry name" value="BTB"/>
    <property type="match status" value="1"/>
</dbReference>
<organism evidence="4 5">
    <name type="scientific">Pseudopithomyces chartarum</name>
    <dbReference type="NCBI Taxonomy" id="1892770"/>
    <lineage>
        <taxon>Eukaryota</taxon>
        <taxon>Fungi</taxon>
        <taxon>Dikarya</taxon>
        <taxon>Ascomycota</taxon>
        <taxon>Pezizomycotina</taxon>
        <taxon>Dothideomycetes</taxon>
        <taxon>Pleosporomycetidae</taxon>
        <taxon>Pleosporales</taxon>
        <taxon>Massarineae</taxon>
        <taxon>Didymosphaeriaceae</taxon>
        <taxon>Pseudopithomyces</taxon>
    </lineage>
</organism>
<dbReference type="InterPro" id="IPR039903">
    <property type="entry name" value="Zswim2"/>
</dbReference>
<reference evidence="4 5" key="1">
    <citation type="submission" date="2021-02" db="EMBL/GenBank/DDBJ databases">
        <title>Genome assembly of Pseudopithomyces chartarum.</title>
        <authorList>
            <person name="Jauregui R."/>
            <person name="Singh J."/>
            <person name="Voisey C."/>
        </authorList>
    </citation>
    <scope>NUCLEOTIDE SEQUENCE [LARGE SCALE GENOMIC DNA]</scope>
    <source>
        <strain evidence="4 5">AGR01</strain>
    </source>
</reference>
<dbReference type="GO" id="GO:0008270">
    <property type="term" value="F:zinc ion binding"/>
    <property type="evidence" value="ECO:0007669"/>
    <property type="project" value="UniProtKB-KW"/>
</dbReference>
<dbReference type="PANTHER" id="PTHR21540:SF0">
    <property type="entry name" value="PHD FAMILY PROTEIN"/>
    <property type="match status" value="1"/>
</dbReference>
<keyword evidence="5" id="KW-1185">Reference proteome</keyword>
<keyword evidence="1" id="KW-0862">Zinc</keyword>
<dbReference type="InterPro" id="IPR001841">
    <property type="entry name" value="Znf_RING"/>
</dbReference>
<gene>
    <name evidence="4" type="ORF">GRF29_103g1239561</name>
</gene>
<evidence type="ECO:0000313" key="5">
    <source>
        <dbReference type="Proteomes" id="UP001280581"/>
    </source>
</evidence>
<dbReference type="Proteomes" id="UP001280581">
    <property type="component" value="Unassembled WGS sequence"/>
</dbReference>
<proteinExistence type="predicted"/>
<dbReference type="Gene3D" id="3.30.40.10">
    <property type="entry name" value="Zinc/RING finger domain, C3HC4 (zinc finger)"/>
    <property type="match status" value="1"/>
</dbReference>
<name>A0AAN6LVG0_9PLEO</name>
<dbReference type="SUPFAM" id="SSF57850">
    <property type="entry name" value="RING/U-box"/>
    <property type="match status" value="1"/>
</dbReference>
<dbReference type="Pfam" id="PF13639">
    <property type="entry name" value="zf-RING_2"/>
    <property type="match status" value="1"/>
</dbReference>
<keyword evidence="1" id="KW-0479">Metal-binding</keyword>
<dbReference type="GO" id="GO:0061630">
    <property type="term" value="F:ubiquitin protein ligase activity"/>
    <property type="evidence" value="ECO:0007669"/>
    <property type="project" value="InterPro"/>
</dbReference>
<dbReference type="PROSITE" id="PS50089">
    <property type="entry name" value="ZF_RING_2"/>
    <property type="match status" value="1"/>
</dbReference>
<dbReference type="SUPFAM" id="SSF54695">
    <property type="entry name" value="POZ domain"/>
    <property type="match status" value="1"/>
</dbReference>
<dbReference type="InterPro" id="IPR011333">
    <property type="entry name" value="SKP1/BTB/POZ_sf"/>
</dbReference>
<protein>
    <recommendedName>
        <fullName evidence="6">RING-type domain-containing protein</fullName>
    </recommendedName>
</protein>
<dbReference type="PANTHER" id="PTHR21540">
    <property type="entry name" value="RING FINGER AND SWIM DOMAIN-CONTAINING PROTEIN 2"/>
    <property type="match status" value="1"/>
</dbReference>
<evidence type="ECO:0000313" key="4">
    <source>
        <dbReference type="EMBL" id="KAK3207508.1"/>
    </source>
</evidence>
<evidence type="ECO:0000259" key="2">
    <source>
        <dbReference type="PROSITE" id="PS50089"/>
    </source>
</evidence>
<sequence>MPPIRNRVSTREKANPQLGVKFVLILVGAKKRHFQVHEDLLCARSPYFRSFLQAGRRDIDGDCSICLEDLRTDDKDLTYCMQCKMNFHFGCIAEWVKQYGQHPLCPLCRGHWIQRNRIISKFAFPDLNAMDFAKYHEWIYSGTINCNEVIEQQDFAPLVSAYLFAVKVKDQKFGTAILQAMLEIYKDTALYPEQDAIALAYNLDTSAYQIAGIHRIQRFLVETYLAAAHAHWFEDEEWAKYPHEFFRDVTVAMFLEHPRKNKWALDTWKAKLEAEENDVE</sequence>
<dbReference type="InterPro" id="IPR013083">
    <property type="entry name" value="Znf_RING/FYVE/PHD"/>
</dbReference>
<dbReference type="AlphaFoldDB" id="A0AAN6LVG0"/>
<feature type="domain" description="BTB" evidence="3">
    <location>
        <begin position="21"/>
        <end position="148"/>
    </location>
</feature>
<evidence type="ECO:0000256" key="1">
    <source>
        <dbReference type="PROSITE-ProRule" id="PRU00175"/>
    </source>
</evidence>
<dbReference type="Gene3D" id="3.30.710.10">
    <property type="entry name" value="Potassium Channel Kv1.1, Chain A"/>
    <property type="match status" value="1"/>
</dbReference>
<dbReference type="SMART" id="SM00184">
    <property type="entry name" value="RING"/>
    <property type="match status" value="1"/>
</dbReference>
<evidence type="ECO:0000259" key="3">
    <source>
        <dbReference type="PROSITE" id="PS50097"/>
    </source>
</evidence>
<feature type="domain" description="RING-type" evidence="2">
    <location>
        <begin position="63"/>
        <end position="109"/>
    </location>
</feature>
<accession>A0AAN6LVG0</accession>
<comment type="caution">
    <text evidence="4">The sequence shown here is derived from an EMBL/GenBank/DDBJ whole genome shotgun (WGS) entry which is preliminary data.</text>
</comment>
<keyword evidence="1" id="KW-0863">Zinc-finger</keyword>